<feature type="transmembrane region" description="Helical" evidence="8">
    <location>
        <begin position="352"/>
        <end position="373"/>
    </location>
</feature>
<evidence type="ECO:0000313" key="10">
    <source>
        <dbReference type="Proteomes" id="UP000092596"/>
    </source>
</evidence>
<evidence type="ECO:0000256" key="2">
    <source>
        <dbReference type="ARBA" id="ARBA00010199"/>
    </source>
</evidence>
<dbReference type="PANTHER" id="PTHR42893">
    <property type="entry name" value="PROTEIN DETOXIFICATION 44, CHLOROPLASTIC-RELATED"/>
    <property type="match status" value="1"/>
</dbReference>
<dbReference type="GO" id="GO:0042910">
    <property type="term" value="F:xenobiotic transmembrane transporter activity"/>
    <property type="evidence" value="ECO:0007669"/>
    <property type="project" value="InterPro"/>
</dbReference>
<feature type="transmembrane region" description="Helical" evidence="8">
    <location>
        <begin position="419"/>
        <end position="442"/>
    </location>
</feature>
<accession>A0A1B0ZFI2</accession>
<dbReference type="AlphaFoldDB" id="A0A1B0ZFI2"/>
<evidence type="ECO:0000256" key="3">
    <source>
        <dbReference type="ARBA" id="ARBA00022448"/>
    </source>
</evidence>
<evidence type="ECO:0000313" key="9">
    <source>
        <dbReference type="EMBL" id="ANP26701.1"/>
    </source>
</evidence>
<gene>
    <name evidence="9" type="ORF">DAD186_01420</name>
</gene>
<evidence type="ECO:0000256" key="8">
    <source>
        <dbReference type="SAM" id="Phobius"/>
    </source>
</evidence>
<feature type="transmembrane region" description="Helical" evidence="8">
    <location>
        <begin position="317"/>
        <end position="340"/>
    </location>
</feature>
<comment type="subcellular location">
    <subcellularLocation>
        <location evidence="1">Cell membrane</location>
        <topology evidence="1">Multi-pass membrane protein</topology>
    </subcellularLocation>
</comment>
<dbReference type="Pfam" id="PF01554">
    <property type="entry name" value="MatE"/>
    <property type="match status" value="2"/>
</dbReference>
<keyword evidence="3" id="KW-0813">Transport</keyword>
<dbReference type="InterPro" id="IPR044644">
    <property type="entry name" value="DinF-like"/>
</dbReference>
<protein>
    <submittedName>
        <fullName evidence="9">MATE efflux family protein</fullName>
    </submittedName>
</protein>
<dbReference type="STRING" id="1630135.DAD186_01420"/>
<dbReference type="GO" id="GO:0005886">
    <property type="term" value="C:plasma membrane"/>
    <property type="evidence" value="ECO:0007669"/>
    <property type="project" value="UniProtKB-SubCell"/>
</dbReference>
<keyword evidence="4" id="KW-1003">Cell membrane</keyword>
<dbReference type="CDD" id="cd13136">
    <property type="entry name" value="MATE_DinF_like"/>
    <property type="match status" value="1"/>
</dbReference>
<keyword evidence="6 8" id="KW-1133">Transmembrane helix</keyword>
<feature type="transmembrane region" description="Helical" evidence="8">
    <location>
        <begin position="138"/>
        <end position="159"/>
    </location>
</feature>
<sequence>MSSSAPTDSPQPRTDARAILALAIPALGALVAEPLFILVDSAFVGHVSTAALAGLSIASTILTTVVGLAIFLAYSTTAAVARAVGAGNMTRALTKGIDATWLAALIGLGCALVLGFGADVVIGLFGPRAEVAHEAATYLRISTAGLPAMLMIQAALGLVRGLQDTRITLIIAGVGAVLNVPINWALIFGLDLGIAGSAIGTLICQWGMAAWYIGIIVRGAQRRSVSLAPNFSGVSSAWKEGRWLFIRSVTMRVVLLTATAIAIKLGEVTLAAHQLMNSVFSLTALALDSLAIAAQALTGKHLGAGDRKSVESVTRTLVRWSFVGGLAVATVLLLASFVLPQVFTPDPAVQRSLTWALVVLLVAQPLAGYVFVLDGVYMGAGDARYLGLAGLVTMGAYLPFALGLWWVSDAGLLPADSPFALALLWAIFTFVFLASRAATLWWRGRSDAWMHLGEHGGAEA</sequence>
<feature type="transmembrane region" description="Helical" evidence="8">
    <location>
        <begin position="166"/>
        <end position="188"/>
    </location>
</feature>
<proteinExistence type="inferred from homology"/>
<feature type="transmembrane region" description="Helical" evidence="8">
    <location>
        <begin position="385"/>
        <end position="407"/>
    </location>
</feature>
<evidence type="ECO:0000256" key="7">
    <source>
        <dbReference type="ARBA" id="ARBA00023136"/>
    </source>
</evidence>
<dbReference type="PIRSF" id="PIRSF006603">
    <property type="entry name" value="DinF"/>
    <property type="match status" value="1"/>
</dbReference>
<comment type="similarity">
    <text evidence="2">Belongs to the multi antimicrobial extrusion (MATE) (TC 2.A.66.1) family.</text>
</comment>
<keyword evidence="5 8" id="KW-0812">Transmembrane</keyword>
<feature type="transmembrane region" description="Helical" evidence="8">
    <location>
        <begin position="18"/>
        <end position="39"/>
    </location>
</feature>
<dbReference type="PATRIC" id="fig|1630135.4.peg.146"/>
<dbReference type="RefSeq" id="WP_065247087.1">
    <property type="nucleotide sequence ID" value="NZ_CP012117.1"/>
</dbReference>
<dbReference type="GO" id="GO:0015297">
    <property type="term" value="F:antiporter activity"/>
    <property type="evidence" value="ECO:0007669"/>
    <property type="project" value="InterPro"/>
</dbReference>
<dbReference type="Proteomes" id="UP000092596">
    <property type="component" value="Chromosome"/>
</dbReference>
<keyword evidence="7 8" id="KW-0472">Membrane</keyword>
<name>A0A1B0ZFI2_9MICO</name>
<evidence type="ECO:0000256" key="6">
    <source>
        <dbReference type="ARBA" id="ARBA00022989"/>
    </source>
</evidence>
<evidence type="ECO:0000256" key="5">
    <source>
        <dbReference type="ARBA" id="ARBA00022692"/>
    </source>
</evidence>
<dbReference type="InterPro" id="IPR048279">
    <property type="entry name" value="MdtK-like"/>
</dbReference>
<reference evidence="9 10" key="1">
    <citation type="submission" date="2015-06" db="EMBL/GenBank/DDBJ databases">
        <title>Investigation of pathophysiology for high-risk pregnancy and development of treatment modality based on it.</title>
        <authorList>
            <person name="Kim B.-C."/>
            <person name="Lim S."/>
        </authorList>
    </citation>
    <scope>NUCLEOTIDE SEQUENCE [LARGE SCALE GENOMIC DNA]</scope>
    <source>
        <strain evidence="9 10">AD1-86</strain>
    </source>
</reference>
<dbReference type="PANTHER" id="PTHR42893:SF46">
    <property type="entry name" value="PROTEIN DETOXIFICATION 44, CHLOROPLASTIC"/>
    <property type="match status" value="1"/>
</dbReference>
<feature type="transmembrane region" description="Helical" evidence="8">
    <location>
        <begin position="101"/>
        <end position="126"/>
    </location>
</feature>
<feature type="transmembrane region" description="Helical" evidence="8">
    <location>
        <begin position="51"/>
        <end position="80"/>
    </location>
</feature>
<feature type="transmembrane region" description="Helical" evidence="8">
    <location>
        <begin position="194"/>
        <end position="217"/>
    </location>
</feature>
<evidence type="ECO:0000256" key="4">
    <source>
        <dbReference type="ARBA" id="ARBA00022475"/>
    </source>
</evidence>
<dbReference type="NCBIfam" id="TIGR00797">
    <property type="entry name" value="matE"/>
    <property type="match status" value="1"/>
</dbReference>
<evidence type="ECO:0000256" key="1">
    <source>
        <dbReference type="ARBA" id="ARBA00004651"/>
    </source>
</evidence>
<organism evidence="9 10">
    <name type="scientific">Dermabacter vaginalis</name>
    <dbReference type="NCBI Taxonomy" id="1630135"/>
    <lineage>
        <taxon>Bacteria</taxon>
        <taxon>Bacillati</taxon>
        <taxon>Actinomycetota</taxon>
        <taxon>Actinomycetes</taxon>
        <taxon>Micrococcales</taxon>
        <taxon>Dermabacteraceae</taxon>
        <taxon>Dermabacter</taxon>
    </lineage>
</organism>
<dbReference type="KEGG" id="dva:DAD186_01420"/>
<dbReference type="InterPro" id="IPR002528">
    <property type="entry name" value="MATE_fam"/>
</dbReference>
<dbReference type="EMBL" id="CP012117">
    <property type="protein sequence ID" value="ANP26701.1"/>
    <property type="molecule type" value="Genomic_DNA"/>
</dbReference>